<gene>
    <name evidence="2" type="ORF">H310_05125</name>
</gene>
<dbReference type="VEuPathDB" id="FungiDB:H310_05125"/>
<evidence type="ECO:0000313" key="2">
    <source>
        <dbReference type="EMBL" id="ETW03756.1"/>
    </source>
</evidence>
<dbReference type="InterPro" id="IPR036047">
    <property type="entry name" value="F-box-like_dom_sf"/>
</dbReference>
<sequence length="570" mass="63488">MSDLRAKLDAVRALQQRIHVVPSPSHWTTSTPAPSPPPSSVSSSVASRSSLPTFPSLFDGGIASLGGMEYLVIDFFSIPDLLVGAMVCKRWRDMCRHDGFWEKLLVTPVEGYALRPLLACADSVPAMCVHMLFCQSGLRMTSTSDRSIHRPQPIRSWNWSTHPKSIHVTSSCDGKTTLPAWLANNPGPLLPDVVRSLCFQVLHAIVALEDCIGAKPRELTLQRVAVASATAVQAPASLDATASDTLPYRTRPPLVQLLAVDSHVESCDVPSAQYFDEREEAIYLLKYRGLPKKSQKWRGVTVAYLYLVLALSLHGHVTAAQIQQMPAMSILHALAEYRHVLPRDIREFVEYGVFVRYHQTSPKPLLWHTYFTSPHVGDASADSTIIADDHPLLALQFAIPATTYMERILQTVAWQEALQTTMMNPRRKWPSMSPPVWNDEWTLTPIRSFHQQWLRQQWHSLSLAPDSTPASLALLLLTQKPSLRRLDLMAATRLSSDTIVRALAYLPLLRELRLPLSMLRHGPLEAVVEALDRSSVHVVDPAMAIGLCALEKAYLMQIDMLAYSSSPSKQ</sequence>
<dbReference type="EMBL" id="KI913959">
    <property type="protein sequence ID" value="ETW03756.1"/>
    <property type="molecule type" value="Genomic_DNA"/>
</dbReference>
<reference evidence="2" key="1">
    <citation type="submission" date="2013-12" db="EMBL/GenBank/DDBJ databases">
        <title>The Genome Sequence of Aphanomyces invadans NJM9701.</title>
        <authorList>
            <consortium name="The Broad Institute Genomics Platform"/>
            <person name="Russ C."/>
            <person name="Tyler B."/>
            <person name="van West P."/>
            <person name="Dieguez-Uribeondo J."/>
            <person name="Young S.K."/>
            <person name="Zeng Q."/>
            <person name="Gargeya S."/>
            <person name="Fitzgerald M."/>
            <person name="Abouelleil A."/>
            <person name="Alvarado L."/>
            <person name="Chapman S.B."/>
            <person name="Gainer-Dewar J."/>
            <person name="Goldberg J."/>
            <person name="Griggs A."/>
            <person name="Gujja S."/>
            <person name="Hansen M."/>
            <person name="Howarth C."/>
            <person name="Imamovic A."/>
            <person name="Ireland A."/>
            <person name="Larimer J."/>
            <person name="McCowan C."/>
            <person name="Murphy C."/>
            <person name="Pearson M."/>
            <person name="Poon T.W."/>
            <person name="Priest M."/>
            <person name="Roberts A."/>
            <person name="Saif S."/>
            <person name="Shea T."/>
            <person name="Sykes S."/>
            <person name="Wortman J."/>
            <person name="Nusbaum C."/>
            <person name="Birren B."/>
        </authorList>
    </citation>
    <scope>NUCLEOTIDE SEQUENCE [LARGE SCALE GENOMIC DNA]</scope>
    <source>
        <strain evidence="2">NJM9701</strain>
    </source>
</reference>
<proteinExistence type="predicted"/>
<evidence type="ECO:0000256" key="1">
    <source>
        <dbReference type="SAM" id="MobiDB-lite"/>
    </source>
</evidence>
<dbReference type="AlphaFoldDB" id="A0A024UBH0"/>
<organism evidence="2">
    <name type="scientific">Aphanomyces invadans</name>
    <dbReference type="NCBI Taxonomy" id="157072"/>
    <lineage>
        <taxon>Eukaryota</taxon>
        <taxon>Sar</taxon>
        <taxon>Stramenopiles</taxon>
        <taxon>Oomycota</taxon>
        <taxon>Saprolegniomycetes</taxon>
        <taxon>Saprolegniales</taxon>
        <taxon>Verrucalvaceae</taxon>
        <taxon>Aphanomyces</taxon>
    </lineage>
</organism>
<dbReference type="OrthoDB" id="63207at2759"/>
<dbReference type="RefSeq" id="XP_008867985.1">
    <property type="nucleotide sequence ID" value="XM_008869763.1"/>
</dbReference>
<dbReference type="SUPFAM" id="SSF81383">
    <property type="entry name" value="F-box domain"/>
    <property type="match status" value="1"/>
</dbReference>
<feature type="compositionally biased region" description="Low complexity" evidence="1">
    <location>
        <begin position="23"/>
        <end position="32"/>
    </location>
</feature>
<feature type="region of interest" description="Disordered" evidence="1">
    <location>
        <begin position="23"/>
        <end position="44"/>
    </location>
</feature>
<name>A0A024UBH0_9STRA</name>
<dbReference type="GeneID" id="20082175"/>
<accession>A0A024UBH0</accession>
<protein>
    <recommendedName>
        <fullName evidence="3">F-box domain-containing protein</fullName>
    </recommendedName>
</protein>
<evidence type="ECO:0008006" key="3">
    <source>
        <dbReference type="Google" id="ProtNLM"/>
    </source>
</evidence>